<evidence type="ECO:0000259" key="7">
    <source>
        <dbReference type="PROSITE" id="PS50850"/>
    </source>
</evidence>
<feature type="transmembrane region" description="Helical" evidence="6">
    <location>
        <begin position="485"/>
        <end position="505"/>
    </location>
</feature>
<dbReference type="GO" id="GO:0022857">
    <property type="term" value="F:transmembrane transporter activity"/>
    <property type="evidence" value="ECO:0007669"/>
    <property type="project" value="InterPro"/>
</dbReference>
<evidence type="ECO:0000256" key="4">
    <source>
        <dbReference type="ARBA" id="ARBA00023136"/>
    </source>
</evidence>
<feature type="region of interest" description="Disordered" evidence="5">
    <location>
        <begin position="552"/>
        <end position="573"/>
    </location>
</feature>
<keyword evidence="9" id="KW-1185">Reference proteome</keyword>
<dbReference type="GO" id="GO:0016020">
    <property type="term" value="C:membrane"/>
    <property type="evidence" value="ECO:0007669"/>
    <property type="project" value="UniProtKB-SubCell"/>
</dbReference>
<name>A0A3S1BWI4_ELYCH</name>
<feature type="transmembrane region" description="Helical" evidence="6">
    <location>
        <begin position="358"/>
        <end position="379"/>
    </location>
</feature>
<feature type="transmembrane region" description="Helical" evidence="6">
    <location>
        <begin position="264"/>
        <end position="283"/>
    </location>
</feature>
<feature type="transmembrane region" description="Helical" evidence="6">
    <location>
        <begin position="178"/>
        <end position="196"/>
    </location>
</feature>
<keyword evidence="2 6" id="KW-0812">Transmembrane</keyword>
<dbReference type="PANTHER" id="PTHR24064">
    <property type="entry name" value="SOLUTE CARRIER FAMILY 22 MEMBER"/>
    <property type="match status" value="1"/>
</dbReference>
<feature type="transmembrane region" description="Helical" evidence="6">
    <location>
        <begin position="422"/>
        <end position="443"/>
    </location>
</feature>
<evidence type="ECO:0000256" key="2">
    <source>
        <dbReference type="ARBA" id="ARBA00022692"/>
    </source>
</evidence>
<feature type="transmembrane region" description="Helical" evidence="6">
    <location>
        <begin position="517"/>
        <end position="537"/>
    </location>
</feature>
<feature type="transmembrane region" description="Helical" evidence="6">
    <location>
        <begin position="26"/>
        <end position="48"/>
    </location>
</feature>
<proteinExistence type="predicted"/>
<comment type="caution">
    <text evidence="8">The sequence shown here is derived from an EMBL/GenBank/DDBJ whole genome shotgun (WGS) entry which is preliminary data.</text>
</comment>
<feature type="transmembrane region" description="Helical" evidence="6">
    <location>
        <begin position="449"/>
        <end position="473"/>
    </location>
</feature>
<dbReference type="Proteomes" id="UP000271974">
    <property type="component" value="Unassembled WGS sequence"/>
</dbReference>
<feature type="transmembrane region" description="Helical" evidence="6">
    <location>
        <begin position="235"/>
        <end position="258"/>
    </location>
</feature>
<dbReference type="SUPFAM" id="SSF103473">
    <property type="entry name" value="MFS general substrate transporter"/>
    <property type="match status" value="1"/>
</dbReference>
<sequence>MSGSKGATYDDILAHLGGLGRYQKQIVFLAAVACATQSLHLLITIFAMGAQDFRCAVPGLDNDTFYIQNEAHQLLLNSSIPFDATKGTYSQCYRYKFNQSSPEVGFTGTLNMTSPNLEMCTKWVYSTDVFSTSIISEFDLVCDREIYTSHANMMTMAGLMIGSVVGGALSDRFGRKKAFLFLYWVNLVASFAAVFVPSLVVFLVLRLVIASSCIGFFASACVMSMEMVSSQKRTLAGMIIMFGWSGGMFVLVFGAFLFRDWQTLQIVSVCPLAVIAVSYIWLFPESPRWLLSKGRFSDADAILKTMARVNKREIPDKMLMTDLCPPESSVTDSNDESDGSSTEFKGQSVLRLFMSPVLLFRLLVLAFGWLVNTLVYYGLTLNVGSIIEGDIHLNFFIMSVSELVSYILLVLFLTGPTGRKPVFCTCVLLGGLACLATAVPIVLETNIAWINTVLSNMGKFFITCSFALVWIYTPELIPTTVRQSGLGICSMTGRIGGIISPYIGSLGSTIGGPFGKTLPQLVFGFSAILCGILALFLPETARRKLPETVEEAEGMSWRSSRRKATDAEKPRPC</sequence>
<evidence type="ECO:0000256" key="1">
    <source>
        <dbReference type="ARBA" id="ARBA00004141"/>
    </source>
</evidence>
<evidence type="ECO:0000256" key="5">
    <source>
        <dbReference type="SAM" id="MobiDB-lite"/>
    </source>
</evidence>
<dbReference type="Pfam" id="PF00083">
    <property type="entry name" value="Sugar_tr"/>
    <property type="match status" value="1"/>
</dbReference>
<feature type="transmembrane region" description="Helical" evidence="6">
    <location>
        <begin position="391"/>
        <end position="415"/>
    </location>
</feature>
<keyword evidence="4 6" id="KW-0472">Membrane</keyword>
<evidence type="ECO:0000256" key="6">
    <source>
        <dbReference type="SAM" id="Phobius"/>
    </source>
</evidence>
<dbReference type="Gene3D" id="1.20.1250.20">
    <property type="entry name" value="MFS general substrate transporter like domains"/>
    <property type="match status" value="1"/>
</dbReference>
<comment type="subcellular location">
    <subcellularLocation>
        <location evidence="1">Membrane</location>
        <topology evidence="1">Multi-pass membrane protein</topology>
    </subcellularLocation>
</comment>
<dbReference type="InterPro" id="IPR036259">
    <property type="entry name" value="MFS_trans_sf"/>
</dbReference>
<feature type="compositionally biased region" description="Basic and acidic residues" evidence="5">
    <location>
        <begin position="563"/>
        <end position="573"/>
    </location>
</feature>
<dbReference type="PROSITE" id="PS50850">
    <property type="entry name" value="MFS"/>
    <property type="match status" value="1"/>
</dbReference>
<dbReference type="EMBL" id="RQTK01000032">
    <property type="protein sequence ID" value="RUS90445.1"/>
    <property type="molecule type" value="Genomic_DNA"/>
</dbReference>
<evidence type="ECO:0000313" key="9">
    <source>
        <dbReference type="Proteomes" id="UP000271974"/>
    </source>
</evidence>
<evidence type="ECO:0000256" key="3">
    <source>
        <dbReference type="ARBA" id="ARBA00022989"/>
    </source>
</evidence>
<dbReference type="OrthoDB" id="5141738at2759"/>
<dbReference type="STRING" id="188477.A0A3S1BWI4"/>
<dbReference type="InterPro" id="IPR020846">
    <property type="entry name" value="MFS_dom"/>
</dbReference>
<evidence type="ECO:0000313" key="8">
    <source>
        <dbReference type="EMBL" id="RUS90445.1"/>
    </source>
</evidence>
<feature type="transmembrane region" description="Helical" evidence="6">
    <location>
        <begin position="202"/>
        <end position="223"/>
    </location>
</feature>
<feature type="domain" description="Major facilitator superfamily (MFS) profile" evidence="7">
    <location>
        <begin position="104"/>
        <end position="542"/>
    </location>
</feature>
<keyword evidence="3 6" id="KW-1133">Transmembrane helix</keyword>
<dbReference type="InterPro" id="IPR005828">
    <property type="entry name" value="MFS_sugar_transport-like"/>
</dbReference>
<gene>
    <name evidence="8" type="ORF">EGW08_001786</name>
</gene>
<protein>
    <recommendedName>
        <fullName evidence="7">Major facilitator superfamily (MFS) profile domain-containing protein</fullName>
    </recommendedName>
</protein>
<organism evidence="8 9">
    <name type="scientific">Elysia chlorotica</name>
    <name type="common">Eastern emerald elysia</name>
    <name type="synonym">Sea slug</name>
    <dbReference type="NCBI Taxonomy" id="188477"/>
    <lineage>
        <taxon>Eukaryota</taxon>
        <taxon>Metazoa</taxon>
        <taxon>Spiralia</taxon>
        <taxon>Lophotrochozoa</taxon>
        <taxon>Mollusca</taxon>
        <taxon>Gastropoda</taxon>
        <taxon>Heterobranchia</taxon>
        <taxon>Euthyneura</taxon>
        <taxon>Panpulmonata</taxon>
        <taxon>Sacoglossa</taxon>
        <taxon>Placobranchoidea</taxon>
        <taxon>Plakobranchidae</taxon>
        <taxon>Elysia</taxon>
    </lineage>
</organism>
<dbReference type="AlphaFoldDB" id="A0A3S1BWI4"/>
<reference evidence="8 9" key="1">
    <citation type="submission" date="2019-01" db="EMBL/GenBank/DDBJ databases">
        <title>A draft genome assembly of the solar-powered sea slug Elysia chlorotica.</title>
        <authorList>
            <person name="Cai H."/>
            <person name="Li Q."/>
            <person name="Fang X."/>
            <person name="Li J."/>
            <person name="Curtis N.E."/>
            <person name="Altenburger A."/>
            <person name="Shibata T."/>
            <person name="Feng M."/>
            <person name="Maeda T."/>
            <person name="Schwartz J.A."/>
            <person name="Shigenobu S."/>
            <person name="Lundholm N."/>
            <person name="Nishiyama T."/>
            <person name="Yang H."/>
            <person name="Hasebe M."/>
            <person name="Li S."/>
            <person name="Pierce S.K."/>
            <person name="Wang J."/>
        </authorList>
    </citation>
    <scope>NUCLEOTIDE SEQUENCE [LARGE SCALE GENOMIC DNA]</scope>
    <source>
        <strain evidence="8">EC2010</strain>
        <tissue evidence="8">Whole organism of an adult</tissue>
    </source>
</reference>
<accession>A0A3S1BWI4</accession>